<dbReference type="SUPFAM" id="SSF50044">
    <property type="entry name" value="SH3-domain"/>
    <property type="match status" value="1"/>
</dbReference>
<dbReference type="InterPro" id="IPR000219">
    <property type="entry name" value="DH_dom"/>
</dbReference>
<dbReference type="Gene3D" id="2.30.30.40">
    <property type="entry name" value="SH3 Domains"/>
    <property type="match status" value="1"/>
</dbReference>
<evidence type="ECO:0000259" key="2">
    <source>
        <dbReference type="PROSITE" id="PS50010"/>
    </source>
</evidence>
<reference evidence="3 4" key="1">
    <citation type="submission" date="2017-03" db="EMBL/GenBank/DDBJ databases">
        <title>Genome of the blue death feigning beetle - Asbolus verrucosus.</title>
        <authorList>
            <person name="Rider S.D."/>
        </authorList>
    </citation>
    <scope>NUCLEOTIDE SEQUENCE [LARGE SCALE GENOMIC DNA]</scope>
    <source>
        <strain evidence="3">Butters</strain>
        <tissue evidence="3">Head and leg muscle</tissue>
    </source>
</reference>
<accession>A0A482VGV5</accession>
<evidence type="ECO:0000313" key="3">
    <source>
        <dbReference type="EMBL" id="RZC27698.1"/>
    </source>
</evidence>
<dbReference type="AlphaFoldDB" id="A0A482VGV5"/>
<dbReference type="PROSITE" id="PS50010">
    <property type="entry name" value="DH_2"/>
    <property type="match status" value="1"/>
</dbReference>
<dbReference type="InterPro" id="IPR036028">
    <property type="entry name" value="SH3-like_dom_sf"/>
</dbReference>
<dbReference type="PANTHER" id="PTHR22826">
    <property type="entry name" value="RHO GUANINE EXCHANGE FACTOR-RELATED"/>
    <property type="match status" value="1"/>
</dbReference>
<sequence>INGEILVVWQKYVACSSDEITLKEGDVVELLDTDDPVSAKYNSSQLKDYFYKINSNYRRQKLDPELDTVSAELLDNSAARHKLSVKPRRTHFSSRHSPSKLNLDARWLVRVSGSKKQGWVPCKVLQTIDDSTPSDTGLPGDAVLRRQAVVKELVETEQEFVKDLDYVVQKYLLLAESTKVPKVIRDNFDMIFGNLKEIAEFHRAVLMEGVRYYANEPHLLGKAFLRLERDFDKHVDYYMYEPQAQAFLDNCEEARDYFD</sequence>
<dbReference type="Pfam" id="PF00621">
    <property type="entry name" value="RhoGEF"/>
    <property type="match status" value="1"/>
</dbReference>
<dbReference type="InterPro" id="IPR051336">
    <property type="entry name" value="RhoGEF_Guanine_NuclExch_SF"/>
</dbReference>
<dbReference type="InterPro" id="IPR035899">
    <property type="entry name" value="DBL_dom_sf"/>
</dbReference>
<dbReference type="Proteomes" id="UP000292052">
    <property type="component" value="Unassembled WGS sequence"/>
</dbReference>
<comment type="caution">
    <text evidence="3">The sequence shown here is derived from an EMBL/GenBank/DDBJ whole genome shotgun (WGS) entry which is preliminary data.</text>
</comment>
<dbReference type="Gene3D" id="1.20.900.10">
    <property type="entry name" value="Dbl homology (DH) domain"/>
    <property type="match status" value="1"/>
</dbReference>
<keyword evidence="1" id="KW-0344">Guanine-nucleotide releasing factor</keyword>
<dbReference type="EMBL" id="QDEB01103179">
    <property type="protein sequence ID" value="RZC27698.1"/>
    <property type="molecule type" value="Genomic_DNA"/>
</dbReference>
<proteinExistence type="predicted"/>
<name>A0A482VGV5_ASBVE</name>
<gene>
    <name evidence="3" type="ORF">BDFB_004245</name>
</gene>
<feature type="non-terminal residue" evidence="3">
    <location>
        <position position="1"/>
    </location>
</feature>
<dbReference type="SUPFAM" id="SSF48065">
    <property type="entry name" value="DBL homology domain (DH-domain)"/>
    <property type="match status" value="1"/>
</dbReference>
<feature type="domain" description="DH" evidence="2">
    <location>
        <begin position="145"/>
        <end position="259"/>
    </location>
</feature>
<dbReference type="GO" id="GO:0005737">
    <property type="term" value="C:cytoplasm"/>
    <property type="evidence" value="ECO:0007669"/>
    <property type="project" value="TreeGrafter"/>
</dbReference>
<dbReference type="STRING" id="1661398.A0A482VGV5"/>
<organism evidence="3 4">
    <name type="scientific">Asbolus verrucosus</name>
    <name type="common">Desert ironclad beetle</name>
    <dbReference type="NCBI Taxonomy" id="1661398"/>
    <lineage>
        <taxon>Eukaryota</taxon>
        <taxon>Metazoa</taxon>
        <taxon>Ecdysozoa</taxon>
        <taxon>Arthropoda</taxon>
        <taxon>Hexapoda</taxon>
        <taxon>Insecta</taxon>
        <taxon>Pterygota</taxon>
        <taxon>Neoptera</taxon>
        <taxon>Endopterygota</taxon>
        <taxon>Coleoptera</taxon>
        <taxon>Polyphaga</taxon>
        <taxon>Cucujiformia</taxon>
        <taxon>Tenebrionidae</taxon>
        <taxon>Pimeliinae</taxon>
        <taxon>Asbolus</taxon>
    </lineage>
</organism>
<feature type="non-terminal residue" evidence="3">
    <location>
        <position position="259"/>
    </location>
</feature>
<evidence type="ECO:0000313" key="4">
    <source>
        <dbReference type="Proteomes" id="UP000292052"/>
    </source>
</evidence>
<dbReference type="OrthoDB" id="2570713at2759"/>
<keyword evidence="4" id="KW-1185">Reference proteome</keyword>
<protein>
    <submittedName>
        <fullName evidence="3">RhoGEF and/or DUF4592 domain containing protein</fullName>
    </submittedName>
</protein>
<dbReference type="GO" id="GO:0005085">
    <property type="term" value="F:guanyl-nucleotide exchange factor activity"/>
    <property type="evidence" value="ECO:0007669"/>
    <property type="project" value="UniProtKB-KW"/>
</dbReference>
<evidence type="ECO:0000256" key="1">
    <source>
        <dbReference type="ARBA" id="ARBA00022658"/>
    </source>
</evidence>